<dbReference type="HOGENOM" id="CLU_3362747_0_0_6"/>
<reference evidence="1 2" key="1">
    <citation type="submission" date="2013-10" db="EMBL/GenBank/DDBJ databases">
        <title>The Genome Sequence of Acinetobacter nectaris CIP 110549.</title>
        <authorList>
            <consortium name="The Broad Institute Genomics Platform"/>
            <consortium name="The Broad Institute Genome Sequencing Center for Infectious Disease"/>
            <person name="Cerqueira G."/>
            <person name="Feldgarden M."/>
            <person name="Courvalin P."/>
            <person name="Grillot-Courvalin C."/>
            <person name="Clermont D."/>
            <person name="Rocha E."/>
            <person name="Yoon E.-J."/>
            <person name="Nemec A."/>
            <person name="Young S.K."/>
            <person name="Zeng Q."/>
            <person name="Gargeya S."/>
            <person name="Fitzgerald M."/>
            <person name="Abouelleil A."/>
            <person name="Alvarado L."/>
            <person name="Berlin A.M."/>
            <person name="Chapman S.B."/>
            <person name="Gainer-Dewar J."/>
            <person name="Goldberg J."/>
            <person name="Gnerre S."/>
            <person name="Griggs A."/>
            <person name="Gujja S."/>
            <person name="Hansen M."/>
            <person name="Howarth C."/>
            <person name="Imamovic A."/>
            <person name="Ireland A."/>
            <person name="Larimer J."/>
            <person name="McCowan C."/>
            <person name="Murphy C."/>
            <person name="Pearson M."/>
            <person name="Poon T.W."/>
            <person name="Priest M."/>
            <person name="Roberts A."/>
            <person name="Saif S."/>
            <person name="Shea T."/>
            <person name="Sykes S."/>
            <person name="Wortman J."/>
            <person name="Nusbaum C."/>
            <person name="Birren B."/>
        </authorList>
    </citation>
    <scope>NUCLEOTIDE SEQUENCE [LARGE SCALE GENOMIC DNA]</scope>
    <source>
        <strain evidence="1 2">CIP 110549</strain>
    </source>
</reference>
<sequence length="35" mass="3587">MAKGLPHSTADLQAQIDILKAQVAALQAAQTKPSA</sequence>
<dbReference type="AlphaFoldDB" id="V2TZ30"/>
<comment type="caution">
    <text evidence="1">The sequence shown here is derived from an EMBL/GenBank/DDBJ whole genome shotgun (WGS) entry which is preliminary data.</text>
</comment>
<dbReference type="EMBL" id="AYER01000001">
    <property type="protein sequence ID" value="ESK41075.1"/>
    <property type="molecule type" value="Genomic_DNA"/>
</dbReference>
<organism evidence="1 2">
    <name type="scientific">Acinetobacter nectaris CIP 110549</name>
    <dbReference type="NCBI Taxonomy" id="1392540"/>
    <lineage>
        <taxon>Bacteria</taxon>
        <taxon>Pseudomonadati</taxon>
        <taxon>Pseudomonadota</taxon>
        <taxon>Gammaproteobacteria</taxon>
        <taxon>Moraxellales</taxon>
        <taxon>Moraxellaceae</taxon>
        <taxon>Acinetobacter</taxon>
    </lineage>
</organism>
<dbReference type="STRING" id="1392540.P256_00060"/>
<dbReference type="Proteomes" id="UP000023785">
    <property type="component" value="Unassembled WGS sequence"/>
</dbReference>
<keyword evidence="2" id="KW-1185">Reference proteome</keyword>
<dbReference type="PATRIC" id="fig|1392540.3.peg.56"/>
<proteinExistence type="predicted"/>
<evidence type="ECO:0000313" key="2">
    <source>
        <dbReference type="Proteomes" id="UP000023785"/>
    </source>
</evidence>
<protein>
    <submittedName>
        <fullName evidence="1">Uncharacterized protein</fullName>
    </submittedName>
</protein>
<evidence type="ECO:0000313" key="1">
    <source>
        <dbReference type="EMBL" id="ESK41075.1"/>
    </source>
</evidence>
<gene>
    <name evidence="1" type="ORF">P256_00060</name>
</gene>
<accession>V2TZ30</accession>
<name>V2TZ30_9GAMM</name>